<dbReference type="CDD" id="cd00009">
    <property type="entry name" value="AAA"/>
    <property type="match status" value="1"/>
</dbReference>
<dbReference type="Gene3D" id="1.10.8.60">
    <property type="match status" value="1"/>
</dbReference>
<gene>
    <name evidence="6" type="ordered locus">Huta_1887</name>
</gene>
<dbReference type="KEGG" id="hut:Huta_1887"/>
<proteinExistence type="inferred from homology"/>
<keyword evidence="3" id="KW-0547">Nucleotide-binding</keyword>
<evidence type="ECO:0000256" key="2">
    <source>
        <dbReference type="ARBA" id="ARBA00022705"/>
    </source>
</evidence>
<dbReference type="PANTHER" id="PTHR10763">
    <property type="entry name" value="CELL DIVISION CONTROL PROTEIN 6-RELATED"/>
    <property type="match status" value="1"/>
</dbReference>
<keyword evidence="7" id="KW-1185">Reference proteome</keyword>
<dbReference type="InterPro" id="IPR055237">
    <property type="entry name" value="Cdc6_lid"/>
</dbReference>
<accession>C7NSG9</accession>
<evidence type="ECO:0000256" key="4">
    <source>
        <dbReference type="ARBA" id="ARBA00022840"/>
    </source>
</evidence>
<dbReference type="EMBL" id="CP001687">
    <property type="protein sequence ID" value="ACV12056.1"/>
    <property type="molecule type" value="Genomic_DNA"/>
</dbReference>
<dbReference type="InterPro" id="IPR049945">
    <property type="entry name" value="AAA_22"/>
</dbReference>
<dbReference type="PANTHER" id="PTHR10763:SF22">
    <property type="entry name" value="ORC1-TYPE DNA REPLICATION PROTEIN"/>
    <property type="match status" value="1"/>
</dbReference>
<dbReference type="InterPro" id="IPR003593">
    <property type="entry name" value="AAA+_ATPase"/>
</dbReference>
<name>C7NSG9_HALUD</name>
<dbReference type="InterPro" id="IPR050311">
    <property type="entry name" value="ORC1/CDC6"/>
</dbReference>
<dbReference type="AlphaFoldDB" id="C7NSG9"/>
<dbReference type="GO" id="GO:0006260">
    <property type="term" value="P:DNA replication"/>
    <property type="evidence" value="ECO:0007669"/>
    <property type="project" value="UniProtKB-KW"/>
</dbReference>
<dbReference type="Proteomes" id="UP000002071">
    <property type="component" value="Chromosome"/>
</dbReference>
<dbReference type="HOGENOM" id="CLU_025112_0_0_2"/>
<organism evidence="6 7">
    <name type="scientific">Halorhabdus utahensis (strain DSM 12940 / JCM 11049 / AX-2)</name>
    <dbReference type="NCBI Taxonomy" id="519442"/>
    <lineage>
        <taxon>Archaea</taxon>
        <taxon>Methanobacteriati</taxon>
        <taxon>Methanobacteriota</taxon>
        <taxon>Stenosarchaea group</taxon>
        <taxon>Halobacteria</taxon>
        <taxon>Halobacteriales</taxon>
        <taxon>Haloarculaceae</taxon>
        <taxon>Halorhabdus</taxon>
    </lineage>
</organism>
<comment type="similarity">
    <text evidence="1">Belongs to the CDC6/cdc18 family.</text>
</comment>
<evidence type="ECO:0000313" key="6">
    <source>
        <dbReference type="EMBL" id="ACV12056.1"/>
    </source>
</evidence>
<dbReference type="SMART" id="SM00382">
    <property type="entry name" value="AAA"/>
    <property type="match status" value="1"/>
</dbReference>
<keyword evidence="4" id="KW-0067">ATP-binding</keyword>
<dbReference type="Pfam" id="PF13401">
    <property type="entry name" value="AAA_22"/>
    <property type="match status" value="1"/>
</dbReference>
<dbReference type="NCBIfam" id="TIGR02928">
    <property type="entry name" value="orc1/cdc6 family replication initiation protein"/>
    <property type="match status" value="1"/>
</dbReference>
<sequence length="336" mass="37704">MIEDARVLREEFVPNDVVHRDGEVDALSAVLEPVVEGEPPESALLTGPSGAGKTTIAKFVVGRLRETALDVEAIHVNCWQSYTRFKALYRILEGLGRTIDVHRQSTPHDELLDRLEAYDGPPVIVTLDEVDQLEDGHLIYDLYRLPAFAVVLITNDEEELLAGLDERVRSRLHTAETIHFDRYDVEELTDIMADRVDHGLASGAVDFDQLRWIADAAAGDARVGLSILRSAARRADRDGADAIAASHIEAAIPEARREVRSRALDALHKEQRKVFEILRESDGLPPREVYDRYVAAVEDPRTKRTVRSWLQKIEQYNLVEADGSGPTRTYRVIAEE</sequence>
<evidence type="ECO:0000259" key="5">
    <source>
        <dbReference type="SMART" id="SM00382"/>
    </source>
</evidence>
<reference evidence="6 7" key="1">
    <citation type="journal article" date="2009" name="Stand. Genomic Sci.">
        <title>Complete genome sequence of Halorhabdus utahensis type strain (AX-2).</title>
        <authorList>
            <person name="Anderson I."/>
            <person name="Tindall B.J."/>
            <person name="Pomrenke H."/>
            <person name="Goker M."/>
            <person name="Lapidus A."/>
            <person name="Nolan M."/>
            <person name="Copeland A."/>
            <person name="Glavina Del Rio T."/>
            <person name="Chen F."/>
            <person name="Tice H."/>
            <person name="Cheng J.F."/>
            <person name="Lucas S."/>
            <person name="Chertkov O."/>
            <person name="Bruce D."/>
            <person name="Brettin T."/>
            <person name="Detter J.C."/>
            <person name="Han C."/>
            <person name="Goodwin L."/>
            <person name="Land M."/>
            <person name="Hauser L."/>
            <person name="Chang Y.J."/>
            <person name="Jeffries C.D."/>
            <person name="Pitluck S."/>
            <person name="Pati A."/>
            <person name="Mavromatis K."/>
            <person name="Ivanova N."/>
            <person name="Ovchinnikova G."/>
            <person name="Chen A."/>
            <person name="Palaniappan K."/>
            <person name="Chain P."/>
            <person name="Rohde M."/>
            <person name="Bristow J."/>
            <person name="Eisen J.A."/>
            <person name="Markowitz V."/>
            <person name="Hugenholtz P."/>
            <person name="Kyrpides N.C."/>
            <person name="Klenk H.P."/>
        </authorList>
    </citation>
    <scope>NUCLEOTIDE SEQUENCE [LARGE SCALE GENOMIC DNA]</scope>
    <source>
        <strain evidence="7">DSM 12940 / JCM 11049 / AX-2</strain>
    </source>
</reference>
<dbReference type="GeneID" id="8384178"/>
<protein>
    <submittedName>
        <fullName evidence="6">Orc1/cdc6 family replication initiation protein</fullName>
    </submittedName>
</protein>
<dbReference type="Pfam" id="PF22703">
    <property type="entry name" value="Cdc6_lid"/>
    <property type="match status" value="1"/>
</dbReference>
<keyword evidence="2" id="KW-0235">DNA replication</keyword>
<feature type="domain" description="AAA+ ATPase" evidence="5">
    <location>
        <begin position="39"/>
        <end position="179"/>
    </location>
</feature>
<dbReference type="OrthoDB" id="270161at2157"/>
<dbReference type="STRING" id="519442.Huta_1887"/>
<dbReference type="RefSeq" id="WP_015789628.1">
    <property type="nucleotide sequence ID" value="NC_013158.1"/>
</dbReference>
<evidence type="ECO:0000256" key="3">
    <source>
        <dbReference type="ARBA" id="ARBA00022741"/>
    </source>
</evidence>
<dbReference type="eggNOG" id="arCOG00467">
    <property type="taxonomic scope" value="Archaea"/>
</dbReference>
<dbReference type="InterPro" id="IPR027417">
    <property type="entry name" value="P-loop_NTPase"/>
</dbReference>
<dbReference type="SUPFAM" id="SSF52540">
    <property type="entry name" value="P-loop containing nucleoside triphosphate hydrolases"/>
    <property type="match status" value="1"/>
</dbReference>
<dbReference type="GO" id="GO:0005524">
    <property type="term" value="F:ATP binding"/>
    <property type="evidence" value="ECO:0007669"/>
    <property type="project" value="UniProtKB-KW"/>
</dbReference>
<evidence type="ECO:0000256" key="1">
    <source>
        <dbReference type="ARBA" id="ARBA00006184"/>
    </source>
</evidence>
<dbReference type="InterPro" id="IPR014277">
    <property type="entry name" value="Orc1/Cdc6_arc"/>
</dbReference>
<dbReference type="Gene3D" id="3.40.50.300">
    <property type="entry name" value="P-loop containing nucleotide triphosphate hydrolases"/>
    <property type="match status" value="1"/>
</dbReference>
<evidence type="ECO:0000313" key="7">
    <source>
        <dbReference type="Proteomes" id="UP000002071"/>
    </source>
</evidence>